<feature type="domain" description="HRDC" evidence="7">
    <location>
        <begin position="208"/>
        <end position="288"/>
    </location>
</feature>
<dbReference type="NCBIfam" id="TIGR01388">
    <property type="entry name" value="rnd"/>
    <property type="match status" value="1"/>
</dbReference>
<dbReference type="RefSeq" id="WP_101521475.1">
    <property type="nucleotide sequence ID" value="NZ_PKLZ01000008.1"/>
</dbReference>
<dbReference type="Pfam" id="PF01612">
    <property type="entry name" value="DNA_pol_A_exo1"/>
    <property type="match status" value="1"/>
</dbReference>
<dbReference type="InterPro" id="IPR006292">
    <property type="entry name" value="RNase_D"/>
</dbReference>
<keyword evidence="3 6" id="KW-0540">Nuclease</keyword>
<keyword evidence="4 6" id="KW-0378">Hydrolase</keyword>
<dbReference type="SMART" id="SM00474">
    <property type="entry name" value="35EXOc"/>
    <property type="match status" value="1"/>
</dbReference>
<dbReference type="PANTHER" id="PTHR47649">
    <property type="entry name" value="RIBONUCLEASE D"/>
    <property type="match status" value="1"/>
</dbReference>
<dbReference type="Pfam" id="PF00570">
    <property type="entry name" value="HRDC"/>
    <property type="match status" value="1"/>
</dbReference>
<protein>
    <recommendedName>
        <fullName evidence="6">Ribonuclease D</fullName>
        <shortName evidence="6">RNase D</shortName>
        <ecNumber evidence="6">3.1.13.5</ecNumber>
    </recommendedName>
</protein>
<evidence type="ECO:0000313" key="9">
    <source>
        <dbReference type="Proteomes" id="UP000234845"/>
    </source>
</evidence>
<comment type="similarity">
    <text evidence="6">Belongs to the RNase D family.</text>
</comment>
<comment type="subcellular location">
    <subcellularLocation>
        <location evidence="6">Cytoplasm</location>
    </subcellularLocation>
</comment>
<dbReference type="GO" id="GO:0033890">
    <property type="term" value="F:ribonuclease D activity"/>
    <property type="evidence" value="ECO:0007669"/>
    <property type="project" value="UniProtKB-UniRule"/>
</dbReference>
<evidence type="ECO:0000256" key="2">
    <source>
        <dbReference type="ARBA" id="ARBA00022694"/>
    </source>
</evidence>
<comment type="cofactor">
    <cofactor evidence="6">
        <name>a divalent metal cation</name>
        <dbReference type="ChEBI" id="CHEBI:60240"/>
    </cofactor>
</comment>
<dbReference type="AlphaFoldDB" id="A0A2N5Y1G2"/>
<evidence type="ECO:0000256" key="1">
    <source>
        <dbReference type="ARBA" id="ARBA00022490"/>
    </source>
</evidence>
<dbReference type="HAMAP" id="MF_01899">
    <property type="entry name" value="RNase_D"/>
    <property type="match status" value="1"/>
</dbReference>
<dbReference type="InterPro" id="IPR044876">
    <property type="entry name" value="HRDC_dom_sf"/>
</dbReference>
<dbReference type="PROSITE" id="PS50967">
    <property type="entry name" value="HRDC"/>
    <property type="match status" value="1"/>
</dbReference>
<comment type="caution">
    <text evidence="8">The sequence shown here is derived from an EMBL/GenBank/DDBJ whole genome shotgun (WGS) entry which is preliminary data.</text>
</comment>
<name>A0A2N5Y1G2_9GAMM</name>
<reference evidence="9" key="1">
    <citation type="submission" date="2017-11" db="EMBL/GenBank/DDBJ databases">
        <title>The draft genome sequence of Chromatocurvus sp. F02.</title>
        <authorList>
            <person name="Du Z.-J."/>
            <person name="Chang Y.-Q."/>
        </authorList>
    </citation>
    <scope>NUCLEOTIDE SEQUENCE [LARGE SCALE GENOMIC DNA]</scope>
    <source>
        <strain evidence="9">F02</strain>
    </source>
</reference>
<evidence type="ECO:0000256" key="3">
    <source>
        <dbReference type="ARBA" id="ARBA00022722"/>
    </source>
</evidence>
<keyword evidence="1 6" id="KW-0963">Cytoplasm</keyword>
<dbReference type="InterPro" id="IPR010997">
    <property type="entry name" value="HRDC-like_sf"/>
</dbReference>
<dbReference type="OrthoDB" id="9800549at2"/>
<dbReference type="PANTHER" id="PTHR47649:SF1">
    <property type="entry name" value="RIBONUCLEASE D"/>
    <property type="match status" value="1"/>
</dbReference>
<dbReference type="InterPro" id="IPR012337">
    <property type="entry name" value="RNaseH-like_sf"/>
</dbReference>
<evidence type="ECO:0000256" key="5">
    <source>
        <dbReference type="ARBA" id="ARBA00022839"/>
    </source>
</evidence>
<dbReference type="InterPro" id="IPR036397">
    <property type="entry name" value="RNaseH_sf"/>
</dbReference>
<proteinExistence type="inferred from homology"/>
<evidence type="ECO:0000313" key="8">
    <source>
        <dbReference type="EMBL" id="PLW82223.1"/>
    </source>
</evidence>
<organism evidence="8 9">
    <name type="scientific">Kineobactrum sediminis</name>
    <dbReference type="NCBI Taxonomy" id="1905677"/>
    <lineage>
        <taxon>Bacteria</taxon>
        <taxon>Pseudomonadati</taxon>
        <taxon>Pseudomonadota</taxon>
        <taxon>Gammaproteobacteria</taxon>
        <taxon>Cellvibrionales</taxon>
        <taxon>Halieaceae</taxon>
        <taxon>Kineobactrum</taxon>
    </lineage>
</organism>
<dbReference type="SUPFAM" id="SSF47819">
    <property type="entry name" value="HRDC-like"/>
    <property type="match status" value="2"/>
</dbReference>
<dbReference type="InterPro" id="IPR051086">
    <property type="entry name" value="RNase_D-like"/>
</dbReference>
<dbReference type="GO" id="GO:0005737">
    <property type="term" value="C:cytoplasm"/>
    <property type="evidence" value="ECO:0007669"/>
    <property type="project" value="UniProtKB-SubCell"/>
</dbReference>
<dbReference type="EC" id="3.1.13.5" evidence="6"/>
<keyword evidence="5 6" id="KW-0269">Exonuclease</keyword>
<dbReference type="EMBL" id="PKLZ01000008">
    <property type="protein sequence ID" value="PLW82223.1"/>
    <property type="molecule type" value="Genomic_DNA"/>
</dbReference>
<dbReference type="Proteomes" id="UP000234845">
    <property type="component" value="Unassembled WGS sequence"/>
</dbReference>
<evidence type="ECO:0000256" key="4">
    <source>
        <dbReference type="ARBA" id="ARBA00022801"/>
    </source>
</evidence>
<dbReference type="GO" id="GO:0003676">
    <property type="term" value="F:nucleic acid binding"/>
    <property type="evidence" value="ECO:0007669"/>
    <property type="project" value="InterPro"/>
</dbReference>
<comment type="function">
    <text evidence="6">Exonuclease involved in the 3' processing of various precursor tRNAs. Initiates hydrolysis at the 3'-terminus of an RNA molecule and releases 5'-mononucleotides.</text>
</comment>
<dbReference type="GO" id="GO:0042780">
    <property type="term" value="P:tRNA 3'-end processing"/>
    <property type="evidence" value="ECO:0007669"/>
    <property type="project" value="UniProtKB-UniRule"/>
</dbReference>
<dbReference type="Gene3D" id="1.10.150.80">
    <property type="entry name" value="HRDC domain"/>
    <property type="match status" value="2"/>
</dbReference>
<comment type="catalytic activity">
    <reaction evidence="6">
        <text>Exonucleolytic cleavage that removes extra residues from the 3'-terminus of tRNA to produce 5'-mononucleotides.</text>
        <dbReference type="EC" id="3.1.13.5"/>
    </reaction>
</comment>
<dbReference type="SUPFAM" id="SSF53098">
    <property type="entry name" value="Ribonuclease H-like"/>
    <property type="match status" value="1"/>
</dbReference>
<keyword evidence="2 6" id="KW-0819">tRNA processing</keyword>
<dbReference type="GO" id="GO:0008408">
    <property type="term" value="F:3'-5' exonuclease activity"/>
    <property type="evidence" value="ECO:0007669"/>
    <property type="project" value="InterPro"/>
</dbReference>
<evidence type="ECO:0000259" key="7">
    <source>
        <dbReference type="PROSITE" id="PS50967"/>
    </source>
</evidence>
<gene>
    <name evidence="6 8" type="primary">rnd</name>
    <name evidence="8" type="ORF">CWI75_10605</name>
</gene>
<keyword evidence="9" id="KW-1185">Reference proteome</keyword>
<accession>A0A2N5Y1G2</accession>
<evidence type="ECO:0000256" key="6">
    <source>
        <dbReference type="HAMAP-Rule" id="MF_01899"/>
    </source>
</evidence>
<dbReference type="InterPro" id="IPR002562">
    <property type="entry name" value="3'-5'_exonuclease_dom"/>
</dbReference>
<dbReference type="CDD" id="cd06142">
    <property type="entry name" value="RNaseD_exo"/>
    <property type="match status" value="1"/>
</dbReference>
<dbReference type="Gene3D" id="3.30.420.10">
    <property type="entry name" value="Ribonuclease H-like superfamily/Ribonuclease H"/>
    <property type="match status" value="1"/>
</dbReference>
<dbReference type="InterPro" id="IPR002121">
    <property type="entry name" value="HRDC_dom"/>
</dbReference>
<dbReference type="GO" id="GO:0000166">
    <property type="term" value="F:nucleotide binding"/>
    <property type="evidence" value="ECO:0007669"/>
    <property type="project" value="InterPro"/>
</dbReference>
<dbReference type="SMART" id="SM00341">
    <property type="entry name" value="HRDC"/>
    <property type="match status" value="1"/>
</dbReference>
<sequence>MDWQLIESDAALAQVLADHGDCEAVAVDTEFMRTNTFYPQVALVQLCFGDDAWLVDPLALEDLEPMRQLLRNPRVVKVLHSASEDLEVFERWLGVLPEPLFDTQRAAALINQGFGMGYRALVLDLCGIDLPKGETRSDWLQRPLTASQCEYAAQDVAHLLPAWRHLQAQCVAQDKLDWVLADGRDTLAAFRAPAVNYAQRVKSSWKLGRRQLARLSALCDWREEVARQRNKPRGWIIDDATCLALATNNPQSTAELARVEGLSGGVIRRDGDTLLALLAQQQSLADDALPPQLPQPLDAGARKLLARLKTRARAVAAEQGVAPEVLLQARDYELLLRQAMGADLPEPLSWTGWRRDIALKPLRETLAGELG</sequence>